<feature type="binding site" evidence="10">
    <location>
        <position position="74"/>
    </location>
    <ligand>
        <name>Na(+)</name>
        <dbReference type="ChEBI" id="CHEBI:29101"/>
        <note>structural</note>
    </ligand>
</feature>
<evidence type="ECO:0000256" key="4">
    <source>
        <dbReference type="ARBA" id="ARBA00022989"/>
    </source>
</evidence>
<evidence type="ECO:0000313" key="11">
    <source>
        <dbReference type="EMBL" id="MBB3667435.1"/>
    </source>
</evidence>
<keyword evidence="10" id="KW-0813">Transport</keyword>
<evidence type="ECO:0000256" key="1">
    <source>
        <dbReference type="ARBA" id="ARBA00004651"/>
    </source>
</evidence>
<dbReference type="InterPro" id="IPR003691">
    <property type="entry name" value="FluC"/>
</dbReference>
<dbReference type="AlphaFoldDB" id="A0A7W5TQT0"/>
<keyword evidence="12" id="KW-1185">Reference proteome</keyword>
<evidence type="ECO:0000256" key="9">
    <source>
        <dbReference type="ARBA" id="ARBA00049940"/>
    </source>
</evidence>
<comment type="activity regulation">
    <text evidence="10">Na(+) is not transported, but it plays an essential structural role and its presence is essential for fluoride channel function.</text>
</comment>
<accession>A0A7W5TQT0</accession>
<evidence type="ECO:0000256" key="2">
    <source>
        <dbReference type="ARBA" id="ARBA00022475"/>
    </source>
</evidence>
<keyword evidence="3 10" id="KW-0812">Transmembrane</keyword>
<dbReference type="RefSeq" id="WP_183357753.1">
    <property type="nucleotide sequence ID" value="NZ_BAABKR010000001.1"/>
</dbReference>
<dbReference type="Pfam" id="PF02537">
    <property type="entry name" value="CRCB"/>
    <property type="match status" value="1"/>
</dbReference>
<keyword evidence="2 10" id="KW-1003">Cell membrane</keyword>
<dbReference type="GO" id="GO:0046872">
    <property type="term" value="F:metal ion binding"/>
    <property type="evidence" value="ECO:0007669"/>
    <property type="project" value="UniProtKB-KW"/>
</dbReference>
<dbReference type="Proteomes" id="UP000547528">
    <property type="component" value="Unassembled WGS sequence"/>
</dbReference>
<evidence type="ECO:0000256" key="5">
    <source>
        <dbReference type="ARBA" id="ARBA00023136"/>
    </source>
</evidence>
<dbReference type="HAMAP" id="MF_00454">
    <property type="entry name" value="FluC"/>
    <property type="match status" value="1"/>
</dbReference>
<sequence>MIVELTVPVVLAAAAGGALGAAARFLLESYLRSGVLVANVLGSLLLGIMLGISAVSTSSWDAAALGFLSVGFIGALSTFATVSLHAAQLWTTRHRVKAAALWLVHTGCGLVAAGGGAWLGWTLAG</sequence>
<proteinExistence type="inferred from homology"/>
<comment type="similarity">
    <text evidence="7 10">Belongs to the fluoride channel Fluc/FEX (TC 1.A.43) family.</text>
</comment>
<evidence type="ECO:0000256" key="3">
    <source>
        <dbReference type="ARBA" id="ARBA00022692"/>
    </source>
</evidence>
<comment type="catalytic activity">
    <reaction evidence="8">
        <text>fluoride(in) = fluoride(out)</text>
        <dbReference type="Rhea" id="RHEA:76159"/>
        <dbReference type="ChEBI" id="CHEBI:17051"/>
    </reaction>
    <physiologicalReaction direction="left-to-right" evidence="8">
        <dbReference type="Rhea" id="RHEA:76160"/>
    </physiologicalReaction>
</comment>
<reference evidence="11 12" key="1">
    <citation type="submission" date="2020-08" db="EMBL/GenBank/DDBJ databases">
        <title>Sequencing the genomes of 1000 actinobacteria strains.</title>
        <authorList>
            <person name="Klenk H.-P."/>
        </authorList>
    </citation>
    <scope>NUCLEOTIDE SEQUENCE [LARGE SCALE GENOMIC DNA]</scope>
    <source>
        <strain evidence="11 12">DSM 28238</strain>
    </source>
</reference>
<feature type="transmembrane region" description="Helical" evidence="10">
    <location>
        <begin position="62"/>
        <end position="87"/>
    </location>
</feature>
<comment type="function">
    <text evidence="9 10">Fluoride-specific ion channel. Important for reducing fluoride concentration in the cell, thus reducing its toxicity.</text>
</comment>
<gene>
    <name evidence="10" type="primary">fluC</name>
    <name evidence="10" type="synonym">crcB</name>
    <name evidence="11" type="ORF">FHX47_001028</name>
</gene>
<dbReference type="GO" id="GO:0005886">
    <property type="term" value="C:plasma membrane"/>
    <property type="evidence" value="ECO:0007669"/>
    <property type="project" value="UniProtKB-SubCell"/>
</dbReference>
<evidence type="ECO:0000313" key="12">
    <source>
        <dbReference type="Proteomes" id="UP000547528"/>
    </source>
</evidence>
<name>A0A7W5TQT0_9MICC</name>
<feature type="transmembrane region" description="Helical" evidence="10">
    <location>
        <begin position="6"/>
        <end position="27"/>
    </location>
</feature>
<evidence type="ECO:0000256" key="7">
    <source>
        <dbReference type="ARBA" id="ARBA00035120"/>
    </source>
</evidence>
<feature type="binding site" evidence="10">
    <location>
        <position position="77"/>
    </location>
    <ligand>
        <name>Na(+)</name>
        <dbReference type="ChEBI" id="CHEBI:29101"/>
        <note>structural</note>
    </ligand>
</feature>
<dbReference type="GO" id="GO:0062054">
    <property type="term" value="F:fluoride channel activity"/>
    <property type="evidence" value="ECO:0007669"/>
    <property type="project" value="UniProtKB-UniRule"/>
</dbReference>
<keyword evidence="6 10" id="KW-0407">Ion channel</keyword>
<keyword evidence="5 10" id="KW-0472">Membrane</keyword>
<feature type="transmembrane region" description="Helical" evidence="10">
    <location>
        <begin position="34"/>
        <end position="56"/>
    </location>
</feature>
<dbReference type="GO" id="GO:0140114">
    <property type="term" value="P:cellular detoxification of fluoride"/>
    <property type="evidence" value="ECO:0007669"/>
    <property type="project" value="UniProtKB-UniRule"/>
</dbReference>
<keyword evidence="10" id="KW-0406">Ion transport</keyword>
<comment type="subcellular location">
    <subcellularLocation>
        <location evidence="1 10">Cell membrane</location>
        <topology evidence="1 10">Multi-pass membrane protein</topology>
    </subcellularLocation>
</comment>
<keyword evidence="4 10" id="KW-1133">Transmembrane helix</keyword>
<comment type="caution">
    <text evidence="11">The sequence shown here is derived from an EMBL/GenBank/DDBJ whole genome shotgun (WGS) entry which is preliminary data.</text>
</comment>
<organism evidence="11 12">
    <name type="scientific">Garicola koreensis</name>
    <dbReference type="NCBI Taxonomy" id="1262554"/>
    <lineage>
        <taxon>Bacteria</taxon>
        <taxon>Bacillati</taxon>
        <taxon>Actinomycetota</taxon>
        <taxon>Actinomycetes</taxon>
        <taxon>Micrococcales</taxon>
        <taxon>Micrococcaceae</taxon>
        <taxon>Garicola</taxon>
    </lineage>
</organism>
<evidence type="ECO:0000256" key="6">
    <source>
        <dbReference type="ARBA" id="ARBA00023303"/>
    </source>
</evidence>
<dbReference type="EMBL" id="JACIBT010000001">
    <property type="protein sequence ID" value="MBB3667435.1"/>
    <property type="molecule type" value="Genomic_DNA"/>
</dbReference>
<feature type="transmembrane region" description="Helical" evidence="10">
    <location>
        <begin position="99"/>
        <end position="121"/>
    </location>
</feature>
<keyword evidence="10" id="KW-0915">Sodium</keyword>
<protein>
    <recommendedName>
        <fullName evidence="10">Fluoride-specific ion channel FluC</fullName>
    </recommendedName>
</protein>
<evidence type="ECO:0000256" key="8">
    <source>
        <dbReference type="ARBA" id="ARBA00035585"/>
    </source>
</evidence>
<evidence type="ECO:0000256" key="10">
    <source>
        <dbReference type="HAMAP-Rule" id="MF_00454"/>
    </source>
</evidence>
<keyword evidence="10" id="KW-0479">Metal-binding</keyword>